<geneLocation type="plasmid" evidence="3 4">
    <name>pCC829_3</name>
</geneLocation>
<sequence length="439" mass="51046">MESSLCEKPERHASRRLSDHLVLEGQKQKVHSLVDKVYSRKNLKLAWERVRANQGAGGTDGVTIGEFEAELDANLERLHRELRERTYRPQAVRRLEIPKRGAPGKTRPLGIPSVYDRVCQQALVNRLEPIFEKVFDPSSFWYRKGRKTADALAKIWREVEAGNEWIVDADLKDYFGSVDHEKLMALLGKQIADSGVLKLIQQMLKAGYEAKGQRFETPRGTPQGGVISPLLSNILLTPFDKEMRQRGYRLTRWADDWVVTCRTRAEAEHALARAGRILETLGVTLNREKTRIVHIAHGFEFLGFKIQRGKARYKLTRDRIKSKLNRQNLYAIPTQKSVDRFKDQIRALTMRRMPLRLGELIETINPIIRGWGNYYCRSHVRKRFHQLDGWIARRLWSHRTKRWRNAAWKEYPTRRLRTEFKLVGLVSLIPSLQAARARS</sequence>
<dbReference type="Pfam" id="PF00078">
    <property type="entry name" value="RVT_1"/>
    <property type="match status" value="1"/>
</dbReference>
<gene>
    <name evidence="3" type="primary">ltrA</name>
    <name evidence="3" type="ORF">BjapCC829_50075</name>
</gene>
<dbReference type="CDD" id="cd01651">
    <property type="entry name" value="RT_G2_intron"/>
    <property type="match status" value="1"/>
</dbReference>
<dbReference type="InterPro" id="IPR043128">
    <property type="entry name" value="Rev_trsase/Diguanyl_cyclase"/>
</dbReference>
<dbReference type="InterPro" id="IPR000477">
    <property type="entry name" value="RT_dom"/>
</dbReference>
<reference evidence="3" key="1">
    <citation type="submission" date="2021-11" db="EMBL/GenBank/DDBJ databases">
        <title>Australian commercial rhizobial inoculants.</title>
        <authorList>
            <person name="Kohlmeier M.G."/>
            <person name="O'Hara G.W."/>
            <person name="Colombi E."/>
            <person name="Ramsay J.P."/>
            <person name="Terpolilli J."/>
        </authorList>
    </citation>
    <scope>NUCLEOTIDE SEQUENCE</scope>
    <source>
        <strain evidence="3">CC829</strain>
        <plasmid evidence="3">pCC829_3</plasmid>
    </source>
</reference>
<dbReference type="EC" id="2.7.7.49" evidence="3"/>
<dbReference type="InterPro" id="IPR013597">
    <property type="entry name" value="Mat_intron_G2"/>
</dbReference>
<dbReference type="EMBL" id="CP088103">
    <property type="protein sequence ID" value="UFW92183.1"/>
    <property type="molecule type" value="Genomic_DNA"/>
</dbReference>
<evidence type="ECO:0000313" key="4">
    <source>
        <dbReference type="Proteomes" id="UP001430990"/>
    </source>
</evidence>
<name>A0ABY3R2L4_9BRAD</name>
<dbReference type="RefSeq" id="WP_231145978.1">
    <property type="nucleotide sequence ID" value="NZ_CP088103.1"/>
</dbReference>
<comment type="similarity">
    <text evidence="1">Belongs to the bacterial reverse transcriptase family.</text>
</comment>
<dbReference type="SUPFAM" id="SSF56672">
    <property type="entry name" value="DNA/RNA polymerases"/>
    <property type="match status" value="1"/>
</dbReference>
<accession>A0ABY3R2L4</accession>
<dbReference type="InterPro" id="IPR051083">
    <property type="entry name" value="GrpII_Intron_Splice-Mob/Def"/>
</dbReference>
<keyword evidence="3" id="KW-0695">RNA-directed DNA polymerase</keyword>
<dbReference type="PANTHER" id="PTHR34047">
    <property type="entry name" value="NUCLEAR INTRON MATURASE 1, MITOCHONDRIAL-RELATED"/>
    <property type="match status" value="1"/>
</dbReference>
<evidence type="ECO:0000256" key="1">
    <source>
        <dbReference type="ARBA" id="ARBA00034120"/>
    </source>
</evidence>
<keyword evidence="3" id="KW-0614">Plasmid</keyword>
<protein>
    <submittedName>
        <fullName evidence="3">Group II intron reverse transcriptase/maturase</fullName>
        <ecNumber evidence="3">2.7.7.49</ecNumber>
    </submittedName>
</protein>
<feature type="domain" description="Reverse transcriptase" evidence="2">
    <location>
        <begin position="78"/>
        <end position="306"/>
    </location>
</feature>
<keyword evidence="3" id="KW-0548">Nucleotidyltransferase</keyword>
<dbReference type="InterPro" id="IPR043502">
    <property type="entry name" value="DNA/RNA_pol_sf"/>
</dbReference>
<dbReference type="NCBIfam" id="TIGR04416">
    <property type="entry name" value="group_II_RT_mat"/>
    <property type="match status" value="1"/>
</dbReference>
<evidence type="ECO:0000313" key="3">
    <source>
        <dbReference type="EMBL" id="UFW92183.1"/>
    </source>
</evidence>
<dbReference type="Proteomes" id="UP001430990">
    <property type="component" value="Plasmid pCC829_3"/>
</dbReference>
<dbReference type="Gene3D" id="3.30.70.270">
    <property type="match status" value="1"/>
</dbReference>
<keyword evidence="4" id="KW-1185">Reference proteome</keyword>
<evidence type="ECO:0000259" key="2">
    <source>
        <dbReference type="PROSITE" id="PS50878"/>
    </source>
</evidence>
<keyword evidence="3" id="KW-0808">Transferase</keyword>
<dbReference type="Pfam" id="PF08388">
    <property type="entry name" value="GIIM"/>
    <property type="match status" value="1"/>
</dbReference>
<dbReference type="PANTHER" id="PTHR34047:SF8">
    <property type="entry name" value="PROTEIN YKFC"/>
    <property type="match status" value="1"/>
</dbReference>
<proteinExistence type="inferred from homology"/>
<dbReference type="PROSITE" id="PS50878">
    <property type="entry name" value="RT_POL"/>
    <property type="match status" value="1"/>
</dbReference>
<organism evidence="3 4">
    <name type="scientific">Bradyrhizobium barranii</name>
    <dbReference type="NCBI Taxonomy" id="2992140"/>
    <lineage>
        <taxon>Bacteria</taxon>
        <taxon>Pseudomonadati</taxon>
        <taxon>Pseudomonadota</taxon>
        <taxon>Alphaproteobacteria</taxon>
        <taxon>Hyphomicrobiales</taxon>
        <taxon>Nitrobacteraceae</taxon>
        <taxon>Bradyrhizobium</taxon>
    </lineage>
</organism>
<dbReference type="GO" id="GO:0003964">
    <property type="term" value="F:RNA-directed DNA polymerase activity"/>
    <property type="evidence" value="ECO:0007669"/>
    <property type="project" value="UniProtKB-KW"/>
</dbReference>
<dbReference type="InterPro" id="IPR030931">
    <property type="entry name" value="Group_II_RT_mat"/>
</dbReference>